<gene>
    <name evidence="1" type="ORF">FLL45_16935</name>
</gene>
<dbReference type="AlphaFoldDB" id="A0A545T7K7"/>
<sequence>MNMQEIRAIAKTYGIKTGKLTKMKLVQAIQLEEGNFDCFATACSGECDQTNCSWRKDCFAAAKKMVA</sequence>
<reference evidence="1 2" key="1">
    <citation type="submission" date="2019-06" db="EMBL/GenBank/DDBJ databases">
        <title>Draft genome of Aliikangiella marina GYP-15.</title>
        <authorList>
            <person name="Wang G."/>
        </authorList>
    </citation>
    <scope>NUCLEOTIDE SEQUENCE [LARGE SCALE GENOMIC DNA]</scope>
    <source>
        <strain evidence="1 2">GYP-15</strain>
    </source>
</reference>
<dbReference type="OrthoDB" id="5567088at2"/>
<dbReference type="Proteomes" id="UP000317839">
    <property type="component" value="Unassembled WGS sequence"/>
</dbReference>
<keyword evidence="2" id="KW-1185">Reference proteome</keyword>
<evidence type="ECO:0000313" key="2">
    <source>
        <dbReference type="Proteomes" id="UP000317839"/>
    </source>
</evidence>
<organism evidence="1 2">
    <name type="scientific">Aliikangiella marina</name>
    <dbReference type="NCBI Taxonomy" id="1712262"/>
    <lineage>
        <taxon>Bacteria</taxon>
        <taxon>Pseudomonadati</taxon>
        <taxon>Pseudomonadota</taxon>
        <taxon>Gammaproteobacteria</taxon>
        <taxon>Oceanospirillales</taxon>
        <taxon>Pleioneaceae</taxon>
        <taxon>Aliikangiella</taxon>
    </lineage>
</organism>
<accession>A0A545T7K7</accession>
<comment type="caution">
    <text evidence="1">The sequence shown here is derived from an EMBL/GenBank/DDBJ whole genome shotgun (WGS) entry which is preliminary data.</text>
</comment>
<protein>
    <submittedName>
        <fullName evidence="1">SAP domain-containing protein</fullName>
    </submittedName>
</protein>
<evidence type="ECO:0000313" key="1">
    <source>
        <dbReference type="EMBL" id="TQV73213.1"/>
    </source>
</evidence>
<name>A0A545T7K7_9GAMM</name>
<proteinExistence type="predicted"/>
<dbReference type="EMBL" id="VIKR01000004">
    <property type="protein sequence ID" value="TQV73213.1"/>
    <property type="molecule type" value="Genomic_DNA"/>
</dbReference>